<evidence type="ECO:0000313" key="1">
    <source>
        <dbReference type="EMBL" id="TQS84287.1"/>
    </source>
</evidence>
<name>A0A8J8PI57_9ARCH</name>
<organism evidence="1 2">
    <name type="scientific">Candidatus Methanomassiliicoccus intestinalis</name>
    <dbReference type="NCBI Taxonomy" id="1406512"/>
    <lineage>
        <taxon>Archaea</taxon>
        <taxon>Methanobacteriati</taxon>
        <taxon>Thermoplasmatota</taxon>
        <taxon>Thermoplasmata</taxon>
        <taxon>Methanomassiliicoccales</taxon>
        <taxon>Methanomassiliicoccaceae</taxon>
        <taxon>Methanomassiliicoccus</taxon>
    </lineage>
</organism>
<dbReference type="EMBL" id="LVVT01000002">
    <property type="protein sequence ID" value="TQS84287.1"/>
    <property type="molecule type" value="Genomic_DNA"/>
</dbReference>
<dbReference type="RefSeq" id="WP_400258275.1">
    <property type="nucleotide sequence ID" value="NZ_CAYBCA010000002.1"/>
</dbReference>
<comment type="caution">
    <text evidence="1">The sequence shown here is derived from an EMBL/GenBank/DDBJ whole genome shotgun (WGS) entry which is preliminary data.</text>
</comment>
<gene>
    <name evidence="1" type="ORF">A3207_05455</name>
</gene>
<dbReference type="AlphaFoldDB" id="A0A8J8PI57"/>
<dbReference type="Proteomes" id="UP000752814">
    <property type="component" value="Unassembled WGS sequence"/>
</dbReference>
<reference evidence="1" key="1">
    <citation type="submission" date="2016-03" db="EMBL/GenBank/DDBJ databases">
        <authorList>
            <person name="Borrel G."/>
            <person name="Mccann A."/>
            <person name="O'Toole P.W."/>
        </authorList>
    </citation>
    <scope>NUCLEOTIDE SEQUENCE</scope>
    <source>
        <strain evidence="1">183</strain>
    </source>
</reference>
<protein>
    <submittedName>
        <fullName evidence="1">Uncharacterized protein</fullName>
    </submittedName>
</protein>
<sequence>MSYTLVTNGPGDPSVALQVSGTILGIHMTVQIEKGPDSTALSGTCSLTENDLLRLLSNLSSDWEKEFRESPLYPLIKDLKLETALIYDSQGDLAAVGHVTSSKESAALGILKNGGDLLLLLSFTDQSLNDALCANDSFTDFLAKVIEVAGAMNLCIGFKKGTAASFSDAGSRFSKIEKAVFDKSVFERVALPDRKELDNQTIIVSGKAVLESSSLEFLRSLGRIVPGGSAVSLTAGYGSPSFILIRITKGSETLEIMNDGLSFRYLDCYLKLESPILIDVKGMLDFDINGQASTFIIDCKASSSSFGISAEYGGAPIPFGDLFSLSQIGLSIGEAKGLLTFGIWGIVQLQKIDLFALFFAQVGGGTVRILAMGLALNRLSISSLIQSLMRVTLPGSDYFDFIKLEPFPLESTVMETNVFSDLSREGLDKIAETFNKACSGKLGGRASSPVKGDSIIVRADGSNGWVLTDEINVRHYSITKSGKISLSPQFYYCTEANLSAGSYNLYKGMFVCASIEILKQRINIYGEVDDKNGFEALVMVAPIKNSWIKLTKSDKNYALMETGSNSIVEQYLHDGDGPIFYLCLKKNNYRMYLDASLEITFLSLKAATYLSFESGSFYLYAQIKFFLIEARLMLSASYSDFNNSSFFFKITLDFSFFQDIAQTVINMVRAFVAKTQARITDVQNKLAYAQQQVLGLQYQIDNVNRKIDSYSYELSHLKWYMFWKIPYYICVLGVLEVEKAGIYIAMGVAYAALEIAKLALEAVKQVTGAIGWLIEKLVEAVSSIFYLKEISITLDAKASQSMSAALSACFTLFGKDYTINTSASLSGNVSSGIHSSISNNVTSRTQSELNNMDKLDAVACIDTALKDYIEQSDFPYTDCDEYCQCISDGLEFVSKSATTYGALGAFYKYTYGKDDDLRESRTGQIVNRLSNARSQWMGNFEILLNVDCESLIQEVKKETQANGTQNDCSENVLGALEEKGKKFRNFQEYLLEQKDIISKMDENFQEATRSVQDSIFSSLPEQDCSNDSEDLGERYYESVFNICSDFALNDENAPDNSLDGFELDDKETYFINPANEPIINAMFLKVCENSESPRLQNMKSRVQENLESKQKLKNYRVRIPIVNE</sequence>
<proteinExistence type="predicted"/>
<accession>A0A8J8PI57</accession>
<evidence type="ECO:0000313" key="2">
    <source>
        <dbReference type="Proteomes" id="UP000752814"/>
    </source>
</evidence>